<dbReference type="InterPro" id="IPR023415">
    <property type="entry name" value="LDLR_class-A_CS"/>
</dbReference>
<dbReference type="SMART" id="SM00192">
    <property type="entry name" value="LDLa"/>
    <property type="match status" value="5"/>
</dbReference>
<dbReference type="Gene3D" id="4.10.400.10">
    <property type="entry name" value="Low-density Lipoprotein Receptor"/>
    <property type="match status" value="5"/>
</dbReference>
<dbReference type="GO" id="GO:0006898">
    <property type="term" value="P:receptor-mediated endocytosis"/>
    <property type="evidence" value="ECO:0007669"/>
    <property type="project" value="TreeGrafter"/>
</dbReference>
<keyword evidence="6" id="KW-0106">Calcium</keyword>
<dbReference type="InterPro" id="IPR036055">
    <property type="entry name" value="LDL_receptor-like_sf"/>
</dbReference>
<dbReference type="OMA" id="ADERANC"/>
<dbReference type="PANTHER" id="PTHR22722">
    <property type="entry name" value="LOW-DENSITY LIPOPROTEIN RECEPTOR-RELATED PROTEIN 2-RELATED"/>
    <property type="match status" value="1"/>
</dbReference>
<feature type="disulfide bond" evidence="12">
    <location>
        <begin position="341"/>
        <end position="356"/>
    </location>
</feature>
<dbReference type="PANTHER" id="PTHR22722:SF5">
    <property type="entry name" value="LOW-DENSITY LIPOPROTEIN RECEPTOR-RELATED PROTEIN 1B"/>
    <property type="match status" value="1"/>
</dbReference>
<evidence type="ECO:0000313" key="13">
    <source>
        <dbReference type="Proteomes" id="UP000887565"/>
    </source>
</evidence>
<dbReference type="FunFam" id="4.10.400.10:FF:000011">
    <property type="entry name" value="Low-density lipoprotein receptor-related protein 1"/>
    <property type="match status" value="1"/>
</dbReference>
<dbReference type="SMART" id="SM00135">
    <property type="entry name" value="LY"/>
    <property type="match status" value="1"/>
</dbReference>
<keyword evidence="3" id="KW-0254">Endocytosis</keyword>
<dbReference type="InterPro" id="IPR002172">
    <property type="entry name" value="LDrepeatLR_classA_rpt"/>
</dbReference>
<keyword evidence="9 12" id="KW-1015">Disulfide bond</keyword>
<dbReference type="SUPFAM" id="SSF63825">
    <property type="entry name" value="YWTD domain"/>
    <property type="match status" value="1"/>
</dbReference>
<evidence type="ECO:0000256" key="3">
    <source>
        <dbReference type="ARBA" id="ARBA00022583"/>
    </source>
</evidence>
<evidence type="ECO:0000256" key="12">
    <source>
        <dbReference type="PROSITE-ProRule" id="PRU00124"/>
    </source>
</evidence>
<name>A0A915HSY2_ROMCU</name>
<keyword evidence="13" id="KW-1185">Reference proteome</keyword>
<sequence>MADYNGQNARSVLQSPSVKHAFSLSIFEQNLYWVDWENRHVEWCHKFSGSNRTHKVFWHNAYPKALKVMHPALQWSDPNMTAIYDFCLQKCSNLCLLSPIRARNLKQPYVCKCAENFKKVGQYNCVPDCKPTEFTCTKTYKCLPFWWMCDGQDDCGDGGQDEMYFARDACPAYPCKTSGQMRCSDGKNCIDPAKICDGKSDCVDGSDEGLVLRHIVNCKTYQCYAGQFKCQNSSRCIESKLRCDGRHDCPNGEDEIGCLQTVCPPNFHKCAGSRPHCVPTTFICDQQPDCLDGSDEPKNGGGEAYQIFPCFSSSYPAKRQCLSSQFRCSFDGKCIPKEWTCDKEKDCADGSDENACQNQGCCG</sequence>
<dbReference type="InterPro" id="IPR011042">
    <property type="entry name" value="6-blade_b-propeller_TolB-like"/>
</dbReference>
<keyword evidence="10" id="KW-0675">Receptor</keyword>
<evidence type="ECO:0000256" key="1">
    <source>
        <dbReference type="ARBA" id="ARBA00004167"/>
    </source>
</evidence>
<organism evidence="13 14">
    <name type="scientific">Romanomermis culicivorax</name>
    <name type="common">Nematode worm</name>
    <dbReference type="NCBI Taxonomy" id="13658"/>
    <lineage>
        <taxon>Eukaryota</taxon>
        <taxon>Metazoa</taxon>
        <taxon>Ecdysozoa</taxon>
        <taxon>Nematoda</taxon>
        <taxon>Enoplea</taxon>
        <taxon>Dorylaimia</taxon>
        <taxon>Mermithida</taxon>
        <taxon>Mermithoidea</taxon>
        <taxon>Mermithidae</taxon>
        <taxon>Romanomermis</taxon>
    </lineage>
</organism>
<accession>A0A915HSY2</accession>
<evidence type="ECO:0000256" key="10">
    <source>
        <dbReference type="ARBA" id="ARBA00023170"/>
    </source>
</evidence>
<dbReference type="Gene3D" id="2.120.10.30">
    <property type="entry name" value="TolB, C-terminal domain"/>
    <property type="match status" value="1"/>
</dbReference>
<dbReference type="AlphaFoldDB" id="A0A915HSY2"/>
<dbReference type="GO" id="GO:0043235">
    <property type="term" value="C:receptor complex"/>
    <property type="evidence" value="ECO:0007669"/>
    <property type="project" value="TreeGrafter"/>
</dbReference>
<keyword evidence="4" id="KW-0812">Transmembrane</keyword>
<dbReference type="PRINTS" id="PR00261">
    <property type="entry name" value="LDLRECEPTOR"/>
</dbReference>
<evidence type="ECO:0000256" key="7">
    <source>
        <dbReference type="ARBA" id="ARBA00022989"/>
    </source>
</evidence>
<keyword evidence="2" id="KW-0245">EGF-like domain</keyword>
<evidence type="ECO:0000256" key="6">
    <source>
        <dbReference type="ARBA" id="ARBA00022837"/>
    </source>
</evidence>
<evidence type="ECO:0000256" key="9">
    <source>
        <dbReference type="ARBA" id="ARBA00023157"/>
    </source>
</evidence>
<proteinExistence type="predicted"/>
<keyword evidence="11" id="KW-0325">Glycoprotein</keyword>
<dbReference type="GO" id="GO:0012505">
    <property type="term" value="C:endomembrane system"/>
    <property type="evidence" value="ECO:0007669"/>
    <property type="project" value="UniProtKB-SubCell"/>
</dbReference>
<reference evidence="14" key="1">
    <citation type="submission" date="2022-11" db="UniProtKB">
        <authorList>
            <consortium name="WormBaseParasite"/>
        </authorList>
    </citation>
    <scope>IDENTIFICATION</scope>
</reference>
<keyword evidence="8" id="KW-0472">Membrane</keyword>
<feature type="disulfide bond" evidence="12">
    <location>
        <begin position="243"/>
        <end position="258"/>
    </location>
</feature>
<dbReference type="CDD" id="cd00112">
    <property type="entry name" value="LDLa"/>
    <property type="match status" value="4"/>
</dbReference>
<dbReference type="Pfam" id="PF00057">
    <property type="entry name" value="Ldl_recept_a"/>
    <property type="match status" value="5"/>
</dbReference>
<keyword evidence="5" id="KW-0677">Repeat</keyword>
<evidence type="ECO:0000256" key="8">
    <source>
        <dbReference type="ARBA" id="ARBA00023136"/>
    </source>
</evidence>
<dbReference type="PROSITE" id="PS50068">
    <property type="entry name" value="LDLRA_2"/>
    <property type="match status" value="5"/>
</dbReference>
<evidence type="ECO:0000256" key="2">
    <source>
        <dbReference type="ARBA" id="ARBA00022536"/>
    </source>
</evidence>
<comment type="caution">
    <text evidence="12">Lacks conserved residue(s) required for the propagation of feature annotation.</text>
</comment>
<keyword evidence="7" id="KW-1133">Transmembrane helix</keyword>
<evidence type="ECO:0000256" key="4">
    <source>
        <dbReference type="ARBA" id="ARBA00022692"/>
    </source>
</evidence>
<protein>
    <submittedName>
        <fullName evidence="14">Uncharacterized protein</fullName>
    </submittedName>
</protein>
<evidence type="ECO:0000256" key="5">
    <source>
        <dbReference type="ARBA" id="ARBA00022737"/>
    </source>
</evidence>
<dbReference type="SUPFAM" id="SSF57424">
    <property type="entry name" value="LDL receptor-like module"/>
    <property type="match status" value="5"/>
</dbReference>
<dbReference type="GO" id="GO:0016324">
    <property type="term" value="C:apical plasma membrane"/>
    <property type="evidence" value="ECO:0007669"/>
    <property type="project" value="TreeGrafter"/>
</dbReference>
<evidence type="ECO:0000313" key="14">
    <source>
        <dbReference type="WBParaSite" id="nRc.2.0.1.t04864-RA"/>
    </source>
</evidence>
<dbReference type="GO" id="GO:0042562">
    <property type="term" value="F:hormone binding"/>
    <property type="evidence" value="ECO:0007669"/>
    <property type="project" value="TreeGrafter"/>
</dbReference>
<dbReference type="InterPro" id="IPR000033">
    <property type="entry name" value="LDLR_classB_rpt"/>
</dbReference>
<dbReference type="WBParaSite" id="nRc.2.0.1.t04864-RA">
    <property type="protein sequence ID" value="nRc.2.0.1.t04864-RA"/>
    <property type="gene ID" value="nRc.2.0.1.g04864"/>
</dbReference>
<dbReference type="Proteomes" id="UP000887565">
    <property type="component" value="Unplaced"/>
</dbReference>
<comment type="subcellular location">
    <subcellularLocation>
        <location evidence="1">Membrane</location>
        <topology evidence="1">Single-pass membrane protein</topology>
    </subcellularLocation>
</comment>
<dbReference type="PROSITE" id="PS01209">
    <property type="entry name" value="LDLRA_1"/>
    <property type="match status" value="1"/>
</dbReference>
<dbReference type="InterPro" id="IPR051221">
    <property type="entry name" value="LDLR-related"/>
</dbReference>
<evidence type="ECO:0000256" key="11">
    <source>
        <dbReference type="ARBA" id="ARBA00023180"/>
    </source>
</evidence>